<feature type="region of interest" description="Disordered" evidence="1">
    <location>
        <begin position="1"/>
        <end position="43"/>
    </location>
</feature>
<protein>
    <submittedName>
        <fullName evidence="2">Uncharacterized protein</fullName>
    </submittedName>
</protein>
<gene>
    <name evidence="2" type="ORF">GA0070215_13321</name>
</gene>
<keyword evidence="3" id="KW-1185">Reference proteome</keyword>
<reference evidence="3" key="1">
    <citation type="submission" date="2016-06" db="EMBL/GenBank/DDBJ databases">
        <authorList>
            <person name="Varghese N."/>
        </authorList>
    </citation>
    <scope>NUCLEOTIDE SEQUENCE [LARGE SCALE GENOMIC DNA]</scope>
    <source>
        <strain evidence="3">DSM 45555</strain>
    </source>
</reference>
<accession>A0A1C5AJ83</accession>
<feature type="compositionally biased region" description="Polar residues" evidence="1">
    <location>
        <begin position="1"/>
        <end position="20"/>
    </location>
</feature>
<proteinExistence type="predicted"/>
<dbReference type="Proteomes" id="UP000198551">
    <property type="component" value="Unassembled WGS sequence"/>
</dbReference>
<evidence type="ECO:0000313" key="3">
    <source>
        <dbReference type="Proteomes" id="UP000198551"/>
    </source>
</evidence>
<organism evidence="2 3">
    <name type="scientific">Micromonospora marina</name>
    <dbReference type="NCBI Taxonomy" id="307120"/>
    <lineage>
        <taxon>Bacteria</taxon>
        <taxon>Bacillati</taxon>
        <taxon>Actinomycetota</taxon>
        <taxon>Actinomycetes</taxon>
        <taxon>Micromonosporales</taxon>
        <taxon>Micromonosporaceae</taxon>
        <taxon>Micromonospora</taxon>
    </lineage>
</organism>
<evidence type="ECO:0000313" key="2">
    <source>
        <dbReference type="EMBL" id="SCF45219.1"/>
    </source>
</evidence>
<dbReference type="AlphaFoldDB" id="A0A1C5AJ83"/>
<dbReference type="EMBL" id="FMCV01000033">
    <property type="protein sequence ID" value="SCF45219.1"/>
    <property type="molecule type" value="Genomic_DNA"/>
</dbReference>
<name>A0A1C5AJ83_9ACTN</name>
<evidence type="ECO:0000256" key="1">
    <source>
        <dbReference type="SAM" id="MobiDB-lite"/>
    </source>
</evidence>
<sequence length="43" mass="4531">MSPNFVLSAEGVSTGQSTACLTHRQDQRVPDVTVSPSVGFPRA</sequence>